<evidence type="ECO:0000256" key="2">
    <source>
        <dbReference type="SAM" id="SignalP"/>
    </source>
</evidence>
<proteinExistence type="predicted"/>
<evidence type="ECO:0000313" key="3">
    <source>
        <dbReference type="EMBL" id="NIY73385.1"/>
    </source>
</evidence>
<feature type="signal peptide" evidence="2">
    <location>
        <begin position="1"/>
        <end position="22"/>
    </location>
</feature>
<name>A0ABX0VZ74_9RHOB</name>
<dbReference type="Gene3D" id="2.60.40.1880">
    <property type="entry name" value="Invasion associated locus B (IalB) protein"/>
    <property type="match status" value="1"/>
</dbReference>
<keyword evidence="4" id="KW-1185">Reference proteome</keyword>
<protein>
    <submittedName>
        <fullName evidence="3">Invasion associated locus B family protein</fullName>
    </submittedName>
</protein>
<sequence length="201" mass="21164">MINTLKPLATIALIAMGGAAFAQDAEPATDDAAATAETNSEATAEPTVPQPGQVYIKETSGDWEVRCMKAEEGNTDDCQIYQLLTDGDDNAVSEVKMFPLPEGNEVVAGAVIVVPLMTLIPEGVTLTVDGGQPQRYPFEFCNQAGCVSRIGLRAEELNSLKRGNKGTVRLVPAGASEGDEVLLDMSLTGFTAGFEQATAPR</sequence>
<keyword evidence="2" id="KW-0732">Signal</keyword>
<dbReference type="Pfam" id="PF06776">
    <property type="entry name" value="IalB"/>
    <property type="match status" value="1"/>
</dbReference>
<comment type="caution">
    <text evidence="3">The sequence shown here is derived from an EMBL/GenBank/DDBJ whole genome shotgun (WGS) entry which is preliminary data.</text>
</comment>
<gene>
    <name evidence="3" type="ORF">HCZ30_13205</name>
</gene>
<evidence type="ECO:0000313" key="4">
    <source>
        <dbReference type="Proteomes" id="UP000709466"/>
    </source>
</evidence>
<accession>A0ABX0VZ74</accession>
<organism evidence="3 4">
    <name type="scientific">Marivivens donghaensis</name>
    <dbReference type="NCBI Taxonomy" id="1699413"/>
    <lineage>
        <taxon>Bacteria</taxon>
        <taxon>Pseudomonadati</taxon>
        <taxon>Pseudomonadota</taxon>
        <taxon>Alphaproteobacteria</taxon>
        <taxon>Rhodobacterales</taxon>
        <taxon>Paracoccaceae</taxon>
        <taxon>Marivivens group</taxon>
        <taxon>Marivivens</taxon>
    </lineage>
</organism>
<feature type="chain" id="PRO_5047111307" evidence="2">
    <location>
        <begin position="23"/>
        <end position="201"/>
    </location>
</feature>
<dbReference type="EMBL" id="JAATOP010000009">
    <property type="protein sequence ID" value="NIY73385.1"/>
    <property type="molecule type" value="Genomic_DNA"/>
</dbReference>
<reference evidence="3 4" key="1">
    <citation type="submission" date="2020-03" db="EMBL/GenBank/DDBJ databases">
        <title>Bacterial isolates of synthetic phycosphere.</title>
        <authorList>
            <person name="Fu H."/>
            <person name="Moran M.A."/>
        </authorList>
    </citation>
    <scope>NUCLEOTIDE SEQUENCE [LARGE SCALE GENOMIC DNA]</scope>
    <source>
        <strain evidence="3 4">HF1</strain>
    </source>
</reference>
<feature type="compositionally biased region" description="Low complexity" evidence="1">
    <location>
        <begin position="28"/>
        <end position="45"/>
    </location>
</feature>
<feature type="region of interest" description="Disordered" evidence="1">
    <location>
        <begin position="28"/>
        <end position="48"/>
    </location>
</feature>
<dbReference type="RefSeq" id="WP_167638772.1">
    <property type="nucleotide sequence ID" value="NZ_JAATOP010000009.1"/>
</dbReference>
<evidence type="ECO:0000256" key="1">
    <source>
        <dbReference type="SAM" id="MobiDB-lite"/>
    </source>
</evidence>
<dbReference type="Proteomes" id="UP000709466">
    <property type="component" value="Unassembled WGS sequence"/>
</dbReference>
<dbReference type="InterPro" id="IPR010642">
    <property type="entry name" value="Invasion_prot_B"/>
</dbReference>
<dbReference type="InterPro" id="IPR038696">
    <property type="entry name" value="IalB_sf"/>
</dbReference>